<sequence>MPTDTPTTPDPWLHGSRLPYAEPAWSRGSPSPYLTATHRRLRAAMRAWVETAIMPFAHDWEEAGAVPPAAYVAAADAGILMPMAAGSRVPEEWRGGRWKVVGDVPAEEWDGFCDFVVHDEMMRVGGIGVPNGLIGGVTLAIPPIQKFGSEELKKRVITEVLSGQKRICLAITEPNAGSDVQGIATEAQLTPDGKHFVVDGQKKWITSGMYADYFLTLVKDQQGGQTLLVIPRTEGVSTRHMKMSGSSSAGTAFVEFNEVKVPVENVVGERGKAFKYIVSNFNHERLFIAFQSVRSARVCLEDSMSYALSRETFGKKLVDHPVIRFKFAHMSRETEALQSWIESLIYQLGALSAEDGSLYLAGPTAQLKAHSGIVLEHVVREAIQIMGGVGLTRGGRGERVERIWRDVKAITVPGGSEEILLDLAVRRALKLSMGIKVIIVGAGMGGLGTAIAVQEAGHEPIVLEQAPGFVEVGAGVQVPPNAARELIRWGLKAEMEAIASKPNQINYRSWKTGKPQGFTDMSQMPRKYGAPYWQVYRPDYHTVLFSAALKRGIEVRKGCLVTEYRPEDSSVVLESGEVVKGDLIVAADGVKSLARQVLAKSVEPHETGDTCFRVVVPREKLLADSELAPLVHTPGFEQFLGPDHHIIGYNMQREKFFNLLMVIPDDRTMKGYKAPANAEEVRKAYTGWSQMVQKLLSFLPDDVEKWRLIDLKPFRDWVHPSGKMVVIGDASHATLPYLAQGAAMAIEDAAALGVALSHLNSASDLPRILQFFYESRVERVHTIQRGSWTNRFFIHMNEGPMLDMREEIFGAGDYPGSPNLMGNTLFQQWLYGHDATKATKARWDSLQHSSKL</sequence>
<name>A0ACB5SNK9_9PEZI</name>
<dbReference type="EMBL" id="BSXG01000154">
    <property type="protein sequence ID" value="GME49434.1"/>
    <property type="molecule type" value="Genomic_DNA"/>
</dbReference>
<keyword evidence="1" id="KW-0560">Oxidoreductase</keyword>
<comment type="caution">
    <text evidence="1">The sequence shown here is derived from an EMBL/GenBank/DDBJ whole genome shotgun (WGS) entry which is preliminary data.</text>
</comment>
<keyword evidence="2" id="KW-1185">Reference proteome</keyword>
<proteinExistence type="predicted"/>
<organism evidence="1 2">
    <name type="scientific">Neofusicoccum parvum</name>
    <dbReference type="NCBI Taxonomy" id="310453"/>
    <lineage>
        <taxon>Eukaryota</taxon>
        <taxon>Fungi</taxon>
        <taxon>Dikarya</taxon>
        <taxon>Ascomycota</taxon>
        <taxon>Pezizomycotina</taxon>
        <taxon>Dothideomycetes</taxon>
        <taxon>Dothideomycetes incertae sedis</taxon>
        <taxon>Botryosphaeriales</taxon>
        <taxon>Botryosphaeriaceae</taxon>
        <taxon>Neofusicoccum</taxon>
    </lineage>
</organism>
<dbReference type="Proteomes" id="UP001165186">
    <property type="component" value="Unassembled WGS sequence"/>
</dbReference>
<evidence type="ECO:0000313" key="1">
    <source>
        <dbReference type="EMBL" id="GME49434.1"/>
    </source>
</evidence>
<evidence type="ECO:0000313" key="2">
    <source>
        <dbReference type="Proteomes" id="UP001165186"/>
    </source>
</evidence>
<accession>A0ACB5SNK9</accession>
<reference evidence="1" key="1">
    <citation type="submission" date="2024-09" db="EMBL/GenBank/DDBJ databases">
        <title>Draft Genome Sequences of Neofusicoccum parvum.</title>
        <authorList>
            <person name="Ashida A."/>
            <person name="Camagna M."/>
            <person name="Tanaka A."/>
            <person name="Takemoto D."/>
        </authorList>
    </citation>
    <scope>NUCLEOTIDE SEQUENCE</scope>
    <source>
        <strain evidence="1">PPO83</strain>
    </source>
</reference>
<gene>
    <name evidence="1" type="primary">g5445</name>
    <name evidence="1" type="ORF">NpPPO83_00005445</name>
</gene>
<keyword evidence="1" id="KW-0503">Monooxygenase</keyword>
<protein>
    <submittedName>
        <fullName evidence="1">Monooxygenase FAD-binding protein</fullName>
    </submittedName>
</protein>